<feature type="binding site" evidence="11">
    <location>
        <position position="172"/>
    </location>
    <ligand>
        <name>FAD</name>
        <dbReference type="ChEBI" id="CHEBI:57692"/>
    </ligand>
</feature>
<evidence type="ECO:0000256" key="7">
    <source>
        <dbReference type="ARBA" id="ARBA00023002"/>
    </source>
</evidence>
<evidence type="ECO:0000256" key="4">
    <source>
        <dbReference type="ARBA" id="ARBA00022630"/>
    </source>
</evidence>
<reference evidence="14 15" key="1">
    <citation type="journal article" date="2018" name="New Phytol.">
        <title>Phylogenomics of Endogonaceae and evolution of mycorrhizas within Mucoromycota.</title>
        <authorList>
            <person name="Chang Y."/>
            <person name="Desiro A."/>
            <person name="Na H."/>
            <person name="Sandor L."/>
            <person name="Lipzen A."/>
            <person name="Clum A."/>
            <person name="Barry K."/>
            <person name="Grigoriev I.V."/>
            <person name="Martin F.M."/>
            <person name="Stajich J.E."/>
            <person name="Smith M.E."/>
            <person name="Bonito G."/>
            <person name="Spatafora J.W."/>
        </authorList>
    </citation>
    <scope>NUCLEOTIDE SEQUENCE [LARGE SCALE GENOMIC DNA]</scope>
    <source>
        <strain evidence="14 15">GMNB39</strain>
    </source>
</reference>
<feature type="domain" description="FAD-binding FR-type" evidence="13">
    <location>
        <begin position="97"/>
        <end position="206"/>
    </location>
</feature>
<dbReference type="AlphaFoldDB" id="A0A433D103"/>
<comment type="similarity">
    <text evidence="3 12">Belongs to the flavoprotein pyridine nucleotide cytochrome reductase family.</text>
</comment>
<proteinExistence type="inferred from homology"/>
<feature type="binding site" evidence="11">
    <location>
        <position position="157"/>
    </location>
    <ligand>
        <name>FAD</name>
        <dbReference type="ChEBI" id="CHEBI:57692"/>
    </ligand>
</feature>
<sequence length="340" mass="37056">MRFTVHLTSSLRGVTNPAARLSLPMRQAALYARPYSTEPAKKETGGSNTLVWVAAALVAAGAGGYYYTQQPSSPTTVPETLKPDAKNETPIPALNPNEFLSFKLREVQEINHNTKLFRFDLPSENHVLGLPIASAVVTRAPNPKPKDEKDQLVIRPYTPTSAEDTRGHFDFIIKRYPSGVMSQHIHNLKPGDTLEIKGPIPKYPYAKGKVKNIGMVAGGTGITPMLQLIRKIFSDPTDTTKVSLIFANVTEDDILLRSELDKLAEQHPKQFSVYYTLDKPPKGWKGGKGFVDDKMAKDKLPGPQEDGVIVFVCGPPGMVGALAGPKAGFQQGEVGGVLQR</sequence>
<keyword evidence="6 11" id="KW-0274">FAD</keyword>
<dbReference type="FunFam" id="2.40.30.10:FF:000032">
    <property type="entry name" value="NADH-cytochrome b5 reductase"/>
    <property type="match status" value="1"/>
</dbReference>
<feature type="binding site" evidence="11">
    <location>
        <position position="155"/>
    </location>
    <ligand>
        <name>FAD</name>
        <dbReference type="ChEBI" id="CHEBI:57692"/>
    </ligand>
</feature>
<dbReference type="Pfam" id="PF00970">
    <property type="entry name" value="FAD_binding_6"/>
    <property type="match status" value="1"/>
</dbReference>
<gene>
    <name evidence="14" type="ORF">BC936DRAFT_149363</name>
</gene>
<dbReference type="InterPro" id="IPR001709">
    <property type="entry name" value="Flavoprot_Pyr_Nucl_cyt_Rdtase"/>
</dbReference>
<evidence type="ECO:0000256" key="6">
    <source>
        <dbReference type="ARBA" id="ARBA00022827"/>
    </source>
</evidence>
<dbReference type="InterPro" id="IPR017927">
    <property type="entry name" value="FAD-bd_FR_type"/>
</dbReference>
<dbReference type="InterPro" id="IPR017938">
    <property type="entry name" value="Riboflavin_synthase-like_b-brl"/>
</dbReference>
<dbReference type="PANTHER" id="PTHR19370">
    <property type="entry name" value="NADH-CYTOCHROME B5 REDUCTASE"/>
    <property type="match status" value="1"/>
</dbReference>
<dbReference type="Pfam" id="PF00175">
    <property type="entry name" value="NAD_binding_1"/>
    <property type="match status" value="1"/>
</dbReference>
<keyword evidence="5" id="KW-1000">Mitochondrion outer membrane</keyword>
<feature type="binding site" evidence="11">
    <location>
        <position position="156"/>
    </location>
    <ligand>
        <name>FAD</name>
        <dbReference type="ChEBI" id="CHEBI:57692"/>
    </ligand>
</feature>
<comment type="subcellular location">
    <subcellularLocation>
        <location evidence="2">Mitochondrion outer membrane</location>
        <topology evidence="2">Single-pass membrane protein</topology>
    </subcellularLocation>
</comment>
<dbReference type="CDD" id="cd06183">
    <property type="entry name" value="cyt_b5_reduct_like"/>
    <property type="match status" value="1"/>
</dbReference>
<dbReference type="InterPro" id="IPR001433">
    <property type="entry name" value="OxRdtase_FAD/NAD-bd"/>
</dbReference>
<dbReference type="OrthoDB" id="432685at2759"/>
<evidence type="ECO:0000313" key="15">
    <source>
        <dbReference type="Proteomes" id="UP000268093"/>
    </source>
</evidence>
<keyword evidence="9" id="KW-0496">Mitochondrion</keyword>
<evidence type="ECO:0000256" key="11">
    <source>
        <dbReference type="PIRSR" id="PIRSR601834-1"/>
    </source>
</evidence>
<comment type="caution">
    <text evidence="14">The sequence shown here is derived from an EMBL/GenBank/DDBJ whole genome shotgun (WGS) entry which is preliminary data.</text>
</comment>
<dbReference type="GO" id="GO:0090524">
    <property type="term" value="F:cytochrome-b5 reductase activity, acting on NADH"/>
    <property type="evidence" value="ECO:0007669"/>
    <property type="project" value="UniProtKB-EC"/>
</dbReference>
<evidence type="ECO:0000256" key="2">
    <source>
        <dbReference type="ARBA" id="ARBA00004572"/>
    </source>
</evidence>
<feature type="binding site" evidence="11">
    <location>
        <position position="223"/>
    </location>
    <ligand>
        <name>FAD</name>
        <dbReference type="ChEBI" id="CHEBI:57692"/>
    </ligand>
</feature>
<name>A0A433D103_9FUNG</name>
<keyword evidence="15" id="KW-1185">Reference proteome</keyword>
<protein>
    <recommendedName>
        <fullName evidence="12">NADH-cytochrome b5 reductase</fullName>
        <ecNumber evidence="12">1.6.2.2</ecNumber>
    </recommendedName>
</protein>
<evidence type="ECO:0000256" key="12">
    <source>
        <dbReference type="RuleBase" id="RU361226"/>
    </source>
</evidence>
<dbReference type="InterPro" id="IPR001834">
    <property type="entry name" value="CBR-like"/>
</dbReference>
<organism evidence="14 15">
    <name type="scientific">Jimgerdemannia flammicorona</name>
    <dbReference type="NCBI Taxonomy" id="994334"/>
    <lineage>
        <taxon>Eukaryota</taxon>
        <taxon>Fungi</taxon>
        <taxon>Fungi incertae sedis</taxon>
        <taxon>Mucoromycota</taxon>
        <taxon>Mucoromycotina</taxon>
        <taxon>Endogonomycetes</taxon>
        <taxon>Endogonales</taxon>
        <taxon>Endogonaceae</taxon>
        <taxon>Jimgerdemannia</taxon>
    </lineage>
</organism>
<feature type="binding site" evidence="11">
    <location>
        <position position="174"/>
    </location>
    <ligand>
        <name>FAD</name>
        <dbReference type="ChEBI" id="CHEBI:57692"/>
    </ligand>
</feature>
<comment type="catalytic activity">
    <reaction evidence="10 12">
        <text>2 Fe(III)-[cytochrome b5] + NADH = 2 Fe(II)-[cytochrome b5] + NAD(+) + H(+)</text>
        <dbReference type="Rhea" id="RHEA:46680"/>
        <dbReference type="Rhea" id="RHEA-COMP:10438"/>
        <dbReference type="Rhea" id="RHEA-COMP:10439"/>
        <dbReference type="ChEBI" id="CHEBI:15378"/>
        <dbReference type="ChEBI" id="CHEBI:29033"/>
        <dbReference type="ChEBI" id="CHEBI:29034"/>
        <dbReference type="ChEBI" id="CHEBI:57540"/>
        <dbReference type="ChEBI" id="CHEBI:57945"/>
        <dbReference type="EC" id="1.6.2.2"/>
    </reaction>
</comment>
<dbReference type="PANTHER" id="PTHR19370:SF171">
    <property type="entry name" value="NADH-CYTOCHROME B5 REDUCTASE 2"/>
    <property type="match status" value="1"/>
</dbReference>
<dbReference type="Proteomes" id="UP000268093">
    <property type="component" value="Unassembled WGS sequence"/>
</dbReference>
<evidence type="ECO:0000259" key="13">
    <source>
        <dbReference type="PROSITE" id="PS51384"/>
    </source>
</evidence>
<keyword evidence="7 12" id="KW-0560">Oxidoreductase</keyword>
<dbReference type="SUPFAM" id="SSF52343">
    <property type="entry name" value="Ferredoxin reductase-like, C-terminal NADP-linked domain"/>
    <property type="match status" value="1"/>
</dbReference>
<feature type="binding site" evidence="11">
    <location>
        <position position="181"/>
    </location>
    <ligand>
        <name>FAD</name>
        <dbReference type="ChEBI" id="CHEBI:57692"/>
    </ligand>
</feature>
<dbReference type="PRINTS" id="PR00371">
    <property type="entry name" value="FPNCR"/>
</dbReference>
<dbReference type="Gene3D" id="2.40.30.10">
    <property type="entry name" value="Translation factors"/>
    <property type="match status" value="1"/>
</dbReference>
<dbReference type="PROSITE" id="PS51384">
    <property type="entry name" value="FAD_FR"/>
    <property type="match status" value="1"/>
</dbReference>
<evidence type="ECO:0000256" key="1">
    <source>
        <dbReference type="ARBA" id="ARBA00001974"/>
    </source>
</evidence>
<dbReference type="SUPFAM" id="SSF63380">
    <property type="entry name" value="Riboflavin synthase domain-like"/>
    <property type="match status" value="1"/>
</dbReference>
<dbReference type="PRINTS" id="PR00406">
    <property type="entry name" value="CYTB5RDTASE"/>
</dbReference>
<feature type="binding site" evidence="11">
    <location>
        <position position="182"/>
    </location>
    <ligand>
        <name>FAD</name>
        <dbReference type="ChEBI" id="CHEBI:57692"/>
    </ligand>
</feature>
<keyword evidence="8 12" id="KW-0520">NAD</keyword>
<evidence type="ECO:0000313" key="14">
    <source>
        <dbReference type="EMBL" id="RUP44508.1"/>
    </source>
</evidence>
<dbReference type="GO" id="GO:0005741">
    <property type="term" value="C:mitochondrial outer membrane"/>
    <property type="evidence" value="ECO:0007669"/>
    <property type="project" value="UniProtKB-SubCell"/>
</dbReference>
<comment type="cofactor">
    <cofactor evidence="1 11 12">
        <name>FAD</name>
        <dbReference type="ChEBI" id="CHEBI:57692"/>
    </cofactor>
</comment>
<keyword evidence="4 11" id="KW-0285">Flavoprotein</keyword>
<dbReference type="EMBL" id="RBNI01008787">
    <property type="protein sequence ID" value="RUP44508.1"/>
    <property type="molecule type" value="Genomic_DNA"/>
</dbReference>
<evidence type="ECO:0000256" key="5">
    <source>
        <dbReference type="ARBA" id="ARBA00022787"/>
    </source>
</evidence>
<evidence type="ECO:0000256" key="9">
    <source>
        <dbReference type="ARBA" id="ARBA00023128"/>
    </source>
</evidence>
<dbReference type="EC" id="1.6.2.2" evidence="12"/>
<evidence type="ECO:0000256" key="10">
    <source>
        <dbReference type="ARBA" id="ARBA00047682"/>
    </source>
</evidence>
<accession>A0A433D103</accession>
<dbReference type="InterPro" id="IPR008333">
    <property type="entry name" value="Cbr1-like_FAD-bd_dom"/>
</dbReference>
<keyword evidence="5" id="KW-0472">Membrane</keyword>
<evidence type="ECO:0000256" key="8">
    <source>
        <dbReference type="ARBA" id="ARBA00023027"/>
    </source>
</evidence>
<dbReference type="FunFam" id="3.40.50.80:FF:000009">
    <property type="entry name" value="NADH-cytochrome b5 reductase"/>
    <property type="match status" value="1"/>
</dbReference>
<dbReference type="Gene3D" id="3.40.50.80">
    <property type="entry name" value="Nucleotide-binding domain of ferredoxin-NADP reductase (FNR) module"/>
    <property type="match status" value="1"/>
</dbReference>
<evidence type="ECO:0000256" key="3">
    <source>
        <dbReference type="ARBA" id="ARBA00006105"/>
    </source>
</evidence>
<dbReference type="InterPro" id="IPR039261">
    <property type="entry name" value="FNR_nucleotide-bd"/>
</dbReference>